<dbReference type="GO" id="GO:0008834">
    <property type="term" value="F:ditrans,polycis-undecaprenyl-diphosphate synthase [(2E,6E)-farnesyl-diphosphate specific] activity"/>
    <property type="evidence" value="ECO:0007669"/>
    <property type="project" value="TreeGrafter"/>
</dbReference>
<feature type="binding site" evidence="2">
    <location>
        <position position="63"/>
    </location>
    <ligand>
        <name>substrate</name>
    </ligand>
</feature>
<sequence>MNKLNHLAIIMDGNGRWAKSKGLIRTNGHKVGANVVEDITSYCCQKGIANLTLYAFSTENWKRPKSEVDFLMNLLEKFLIEKRENFVKNGIKFHTIGDLEPFNNSLKNEISNLKNLTANCDKLNLILAINYGARDEITRAVNNALQSGENISEKSISSHLDTSEFGDVDLLIRTGGEQRLSNFLLWQASYAELYFTPTLWPEFTSKELDEIISSYQKTHRKFGGL</sequence>
<dbReference type="PANTHER" id="PTHR10291">
    <property type="entry name" value="DEHYDRODOLICHYL DIPHOSPHATE SYNTHASE FAMILY MEMBER"/>
    <property type="match status" value="1"/>
</dbReference>
<dbReference type="Proteomes" id="UP000028486">
    <property type="component" value="Chromosome"/>
</dbReference>
<dbReference type="PANTHER" id="PTHR10291:SF0">
    <property type="entry name" value="DEHYDRODOLICHYL DIPHOSPHATE SYNTHASE 2"/>
    <property type="match status" value="1"/>
</dbReference>
<accession>A0A076FFM1</accession>
<comment type="similarity">
    <text evidence="2">Belongs to the UPP synthase family.</text>
</comment>
<dbReference type="Pfam" id="PF01255">
    <property type="entry name" value="Prenyltransf"/>
    <property type="match status" value="1"/>
</dbReference>
<dbReference type="NCBIfam" id="TIGR00055">
    <property type="entry name" value="uppS"/>
    <property type="match status" value="1"/>
</dbReference>
<comment type="cofactor">
    <cofactor evidence="2">
        <name>Mg(2+)</name>
        <dbReference type="ChEBI" id="CHEBI:18420"/>
    </cofactor>
    <text evidence="2">Binds 2 magnesium ions per subunit.</text>
</comment>
<dbReference type="InterPro" id="IPR018520">
    <property type="entry name" value="UPP_synth-like_CS"/>
</dbReference>
<protein>
    <recommendedName>
        <fullName evidence="2">Isoprenyl transferase</fullName>
        <ecNumber evidence="2">2.5.1.-</ecNumber>
    </recommendedName>
</protein>
<feature type="binding site" evidence="2">
    <location>
        <begin position="179"/>
        <end position="181"/>
    </location>
    <ligand>
        <name>substrate</name>
    </ligand>
</feature>
<comment type="function">
    <text evidence="2">Catalyzes the condensation of isopentenyl diphosphate (IPP) with allylic pyrophosphates generating different type of terpenoids.</text>
</comment>
<evidence type="ECO:0000313" key="3">
    <source>
        <dbReference type="EMBL" id="AII14644.1"/>
    </source>
</evidence>
<dbReference type="HOGENOM" id="CLU_038505_1_1_7"/>
<comment type="subunit">
    <text evidence="2">Homodimer.</text>
</comment>
<evidence type="ECO:0000313" key="4">
    <source>
        <dbReference type="Proteomes" id="UP000028486"/>
    </source>
</evidence>
<feature type="binding site" evidence="2">
    <location>
        <position position="29"/>
    </location>
    <ligand>
        <name>substrate</name>
    </ligand>
</feature>
<dbReference type="CDD" id="cd00475">
    <property type="entry name" value="Cis_IPPS"/>
    <property type="match status" value="1"/>
</dbReference>
<dbReference type="InterPro" id="IPR001441">
    <property type="entry name" value="UPP_synth-like"/>
</dbReference>
<evidence type="ECO:0000256" key="1">
    <source>
        <dbReference type="ARBA" id="ARBA00022679"/>
    </source>
</evidence>
<dbReference type="RefSeq" id="WP_038453981.1">
    <property type="nucleotide sequence ID" value="NZ_CP009043.1"/>
</dbReference>
<dbReference type="KEGG" id="caj:CIG1485E_0800"/>
<feature type="binding site" evidence="2">
    <location>
        <position position="17"/>
    </location>
    <ligand>
        <name>substrate</name>
    </ligand>
</feature>
<dbReference type="Gene3D" id="3.40.1180.10">
    <property type="entry name" value="Decaprenyl diphosphate synthase-like"/>
    <property type="match status" value="1"/>
</dbReference>
<feature type="binding site" evidence="2">
    <location>
        <position position="192"/>
    </location>
    <ligand>
        <name>Mg(2+)</name>
        <dbReference type="ChEBI" id="CHEBI:18420"/>
    </ligand>
</feature>
<feature type="binding site" evidence="2">
    <location>
        <begin position="57"/>
        <end position="59"/>
    </location>
    <ligand>
        <name>substrate</name>
    </ligand>
</feature>
<dbReference type="AlphaFoldDB" id="A0A076FFM1"/>
<organism evidence="3 4">
    <name type="scientific">Campylobacter iguaniorum</name>
    <dbReference type="NCBI Taxonomy" id="1244531"/>
    <lineage>
        <taxon>Bacteria</taxon>
        <taxon>Pseudomonadati</taxon>
        <taxon>Campylobacterota</taxon>
        <taxon>Epsilonproteobacteria</taxon>
        <taxon>Campylobacterales</taxon>
        <taxon>Campylobacteraceae</taxon>
        <taxon>Campylobacter</taxon>
    </lineage>
</organism>
<feature type="binding site" evidence="2">
    <location>
        <position position="61"/>
    </location>
    <ligand>
        <name>substrate</name>
    </ligand>
</feature>
<dbReference type="PROSITE" id="PS01066">
    <property type="entry name" value="UPP_SYNTHASE"/>
    <property type="match status" value="1"/>
</dbReference>
<dbReference type="eggNOG" id="COG0020">
    <property type="taxonomic scope" value="Bacteria"/>
</dbReference>
<proteinExistence type="inferred from homology"/>
<keyword evidence="4" id="KW-1185">Reference proteome</keyword>
<dbReference type="FunFam" id="3.40.1180.10:FF:000001">
    <property type="entry name" value="(2E,6E)-farnesyl-diphosphate-specific ditrans,polycis-undecaprenyl-diphosphate synthase"/>
    <property type="match status" value="1"/>
</dbReference>
<keyword evidence="1 2" id="KW-0808">Transferase</keyword>
<gene>
    <name evidence="3" type="primary">ispU</name>
    <name evidence="3" type="ORF">CIG1485E_0800</name>
</gene>
<feature type="active site" description="Proton acceptor" evidence="2">
    <location>
        <position position="60"/>
    </location>
</feature>
<name>A0A076FFM1_9BACT</name>
<dbReference type="STRING" id="1244531.CIG2463D_0801"/>
<keyword evidence="2" id="KW-0479">Metal-binding</keyword>
<keyword evidence="2" id="KW-0460">Magnesium</keyword>
<dbReference type="OrthoDB" id="4191603at2"/>
<evidence type="ECO:0000256" key="2">
    <source>
        <dbReference type="HAMAP-Rule" id="MF_01139"/>
    </source>
</evidence>
<feature type="binding site" evidence="2">
    <location>
        <position position="12"/>
    </location>
    <ligand>
        <name>Mg(2+)</name>
        <dbReference type="ChEBI" id="CHEBI:18420"/>
    </ligand>
</feature>
<reference evidence="4" key="1">
    <citation type="journal article" date="2014" name="Genome Announc.">
        <title>Complete Genome Sequence of Campylobacter iguaniorum Strain 1485ET, Isolated from a Bearded Dragon (Pogona vitticeps).</title>
        <authorList>
            <person name="Gilbert M.J."/>
            <person name="Miller W.G."/>
            <person name="Yee E."/>
            <person name="Kik M."/>
            <person name="Wagenaar J.A."/>
            <person name="Duim B."/>
        </authorList>
    </citation>
    <scope>NUCLEOTIDE SEQUENCE [LARGE SCALE GENOMIC DNA]</scope>
    <source>
        <strain evidence="4">1485E</strain>
    </source>
</reference>
<dbReference type="EMBL" id="CP009043">
    <property type="protein sequence ID" value="AII14644.1"/>
    <property type="molecule type" value="Genomic_DNA"/>
</dbReference>
<dbReference type="GO" id="GO:0000287">
    <property type="term" value="F:magnesium ion binding"/>
    <property type="evidence" value="ECO:0007669"/>
    <property type="project" value="UniProtKB-UniRule"/>
</dbReference>
<feature type="binding site" evidence="2">
    <location>
        <position position="173"/>
    </location>
    <ligand>
        <name>substrate</name>
    </ligand>
</feature>
<feature type="active site" evidence="2">
    <location>
        <position position="12"/>
    </location>
</feature>
<feature type="binding site" evidence="2">
    <location>
        <begin position="13"/>
        <end position="16"/>
    </location>
    <ligand>
        <name>substrate</name>
    </ligand>
</feature>
<dbReference type="HAMAP" id="MF_01139">
    <property type="entry name" value="ISPT"/>
    <property type="match status" value="1"/>
</dbReference>
<dbReference type="EC" id="2.5.1.-" evidence="2"/>
<dbReference type="GO" id="GO:0016094">
    <property type="term" value="P:polyprenol biosynthetic process"/>
    <property type="evidence" value="ECO:0007669"/>
    <property type="project" value="TreeGrafter"/>
</dbReference>
<dbReference type="SUPFAM" id="SSF64005">
    <property type="entry name" value="Undecaprenyl diphosphate synthase"/>
    <property type="match status" value="1"/>
</dbReference>
<feature type="binding site" evidence="2">
    <location>
        <position position="25"/>
    </location>
    <ligand>
        <name>substrate</name>
    </ligand>
</feature>
<dbReference type="InterPro" id="IPR036424">
    <property type="entry name" value="UPP_synth-like_sf"/>
</dbReference>
<dbReference type="GO" id="GO:0005829">
    <property type="term" value="C:cytosol"/>
    <property type="evidence" value="ECO:0007669"/>
    <property type="project" value="TreeGrafter"/>
</dbReference>